<gene>
    <name evidence="3" type="ORF">OC846_005232</name>
</gene>
<keyword evidence="2" id="KW-0472">Membrane</keyword>
<protein>
    <submittedName>
        <fullName evidence="3">Uncharacterized protein</fullName>
    </submittedName>
</protein>
<keyword evidence="4" id="KW-1185">Reference proteome</keyword>
<comment type="caution">
    <text evidence="3">The sequence shown here is derived from an EMBL/GenBank/DDBJ whole genome shotgun (WGS) entry which is preliminary data.</text>
</comment>
<reference evidence="3" key="1">
    <citation type="journal article" date="2023" name="PhytoFront">
        <title>Draft Genome Resources of Seven Strains of Tilletia horrida, Causal Agent of Kernel Smut of Rice.</title>
        <authorList>
            <person name="Khanal S."/>
            <person name="Antony Babu S."/>
            <person name="Zhou X.G."/>
        </authorList>
    </citation>
    <scope>NUCLEOTIDE SEQUENCE</scope>
    <source>
        <strain evidence="3">TX6</strain>
    </source>
</reference>
<sequence length="89" mass="9999">MKYVLHSADRSVSKAETGTKQPLDEQMPMAKRFVSNREIAYAVILGLQFGLGALSFGLGYKAALIQHKIVPDPGYRKPNKEPKSRMYEE</sequence>
<evidence type="ECO:0000313" key="4">
    <source>
        <dbReference type="Proteomes" id="UP001176517"/>
    </source>
</evidence>
<accession>A0AAN6GLR1</accession>
<dbReference type="EMBL" id="JAPDMZ010000190">
    <property type="protein sequence ID" value="KAK0546510.1"/>
    <property type="molecule type" value="Genomic_DNA"/>
</dbReference>
<proteinExistence type="predicted"/>
<feature type="region of interest" description="Disordered" evidence="1">
    <location>
        <begin position="1"/>
        <end position="24"/>
    </location>
</feature>
<feature type="transmembrane region" description="Helical" evidence="2">
    <location>
        <begin position="39"/>
        <end position="60"/>
    </location>
</feature>
<keyword evidence="2" id="KW-1133">Transmembrane helix</keyword>
<evidence type="ECO:0000256" key="2">
    <source>
        <dbReference type="SAM" id="Phobius"/>
    </source>
</evidence>
<organism evidence="3 4">
    <name type="scientific">Tilletia horrida</name>
    <dbReference type="NCBI Taxonomy" id="155126"/>
    <lineage>
        <taxon>Eukaryota</taxon>
        <taxon>Fungi</taxon>
        <taxon>Dikarya</taxon>
        <taxon>Basidiomycota</taxon>
        <taxon>Ustilaginomycotina</taxon>
        <taxon>Exobasidiomycetes</taxon>
        <taxon>Tilletiales</taxon>
        <taxon>Tilletiaceae</taxon>
        <taxon>Tilletia</taxon>
    </lineage>
</organism>
<dbReference type="AlphaFoldDB" id="A0AAN6GLR1"/>
<evidence type="ECO:0000256" key="1">
    <source>
        <dbReference type="SAM" id="MobiDB-lite"/>
    </source>
</evidence>
<name>A0AAN6GLR1_9BASI</name>
<evidence type="ECO:0000313" key="3">
    <source>
        <dbReference type="EMBL" id="KAK0546510.1"/>
    </source>
</evidence>
<dbReference type="Proteomes" id="UP001176517">
    <property type="component" value="Unassembled WGS sequence"/>
</dbReference>
<keyword evidence="2" id="KW-0812">Transmembrane</keyword>